<keyword evidence="3" id="KW-1185">Reference proteome</keyword>
<evidence type="ECO:0000313" key="3">
    <source>
        <dbReference type="Proteomes" id="UP000023430"/>
    </source>
</evidence>
<dbReference type="GO" id="GO:0005524">
    <property type="term" value="F:ATP binding"/>
    <property type="evidence" value="ECO:0007669"/>
    <property type="project" value="InterPro"/>
</dbReference>
<organism evidence="2 3">
    <name type="scientific">Roseivivax isoporae LMG 25204</name>
    <dbReference type="NCBI Taxonomy" id="1449351"/>
    <lineage>
        <taxon>Bacteria</taxon>
        <taxon>Pseudomonadati</taxon>
        <taxon>Pseudomonadota</taxon>
        <taxon>Alphaproteobacteria</taxon>
        <taxon>Rhodobacterales</taxon>
        <taxon>Roseobacteraceae</taxon>
        <taxon>Roseivivax</taxon>
    </lineage>
</organism>
<evidence type="ECO:0000313" key="2">
    <source>
        <dbReference type="EMBL" id="ETX27026.1"/>
    </source>
</evidence>
<protein>
    <recommendedName>
        <fullName evidence="1">ABC transporter domain-containing protein</fullName>
    </recommendedName>
</protein>
<dbReference type="InterPro" id="IPR027417">
    <property type="entry name" value="P-loop_NTPase"/>
</dbReference>
<dbReference type="SUPFAM" id="SSF52540">
    <property type="entry name" value="P-loop containing nucleoside triphosphate hydrolases"/>
    <property type="match status" value="1"/>
</dbReference>
<dbReference type="STRING" id="1449351.RISW2_16900"/>
<dbReference type="InterPro" id="IPR003439">
    <property type="entry name" value="ABC_transporter-like_ATP-bd"/>
</dbReference>
<name>X7F4P0_9RHOB</name>
<gene>
    <name evidence="2" type="ORF">RISW2_16900</name>
</gene>
<reference evidence="2 3" key="1">
    <citation type="submission" date="2014-01" db="EMBL/GenBank/DDBJ databases">
        <title>Roseivivax isoporae LMG 25204 Genome Sequencing.</title>
        <authorList>
            <person name="Lai Q."/>
            <person name="Li G."/>
            <person name="Shao Z."/>
        </authorList>
    </citation>
    <scope>NUCLEOTIDE SEQUENCE [LARGE SCALE GENOMIC DNA]</scope>
    <source>
        <strain evidence="2 3">LMG 25204</strain>
    </source>
</reference>
<dbReference type="Gene3D" id="3.40.50.300">
    <property type="entry name" value="P-loop containing nucleotide triphosphate hydrolases"/>
    <property type="match status" value="1"/>
</dbReference>
<accession>X7F4P0</accession>
<dbReference type="Pfam" id="PF00005">
    <property type="entry name" value="ABC_tran"/>
    <property type="match status" value="1"/>
</dbReference>
<comment type="caution">
    <text evidence="2">The sequence shown here is derived from an EMBL/GenBank/DDBJ whole genome shotgun (WGS) entry which is preliminary data.</text>
</comment>
<evidence type="ECO:0000259" key="1">
    <source>
        <dbReference type="Pfam" id="PF00005"/>
    </source>
</evidence>
<sequence>MVLRIVNAYRVALLDLNLTFDRGSLTVLMGPSGSGKTALQTTMGCLRESHSG</sequence>
<dbReference type="Proteomes" id="UP000023430">
    <property type="component" value="Unassembled WGS sequence"/>
</dbReference>
<proteinExistence type="predicted"/>
<feature type="domain" description="ABC transporter" evidence="1">
    <location>
        <begin position="15"/>
        <end position="43"/>
    </location>
</feature>
<dbReference type="EMBL" id="JAME01000043">
    <property type="protein sequence ID" value="ETX27026.1"/>
    <property type="molecule type" value="Genomic_DNA"/>
</dbReference>
<dbReference type="GO" id="GO:0016887">
    <property type="term" value="F:ATP hydrolysis activity"/>
    <property type="evidence" value="ECO:0007669"/>
    <property type="project" value="InterPro"/>
</dbReference>
<dbReference type="AlphaFoldDB" id="X7F4P0"/>